<accession>A0A975T0Q9</accession>
<evidence type="ECO:0000313" key="7">
    <source>
        <dbReference type="EMBL" id="QWZ09282.1"/>
    </source>
</evidence>
<dbReference type="InterPro" id="IPR000064">
    <property type="entry name" value="NLP_P60_dom"/>
</dbReference>
<dbReference type="GO" id="GO:0008234">
    <property type="term" value="F:cysteine-type peptidase activity"/>
    <property type="evidence" value="ECO:0007669"/>
    <property type="project" value="UniProtKB-KW"/>
</dbReference>
<name>A0A975T0Q9_9ACTN</name>
<gene>
    <name evidence="7" type="ORF">KRR39_05715</name>
</gene>
<dbReference type="PANTHER" id="PTHR47053:SF1">
    <property type="entry name" value="MUREIN DD-ENDOPEPTIDASE MEPH-RELATED"/>
    <property type="match status" value="1"/>
</dbReference>
<keyword evidence="1" id="KW-0645">Protease</keyword>
<dbReference type="EMBL" id="CP077062">
    <property type="protein sequence ID" value="QWZ09282.1"/>
    <property type="molecule type" value="Genomic_DNA"/>
</dbReference>
<dbReference type="InterPro" id="IPR051202">
    <property type="entry name" value="Peptidase_C40"/>
</dbReference>
<dbReference type="PROSITE" id="PS51935">
    <property type="entry name" value="NLPC_P60"/>
    <property type="match status" value="1"/>
</dbReference>
<dbReference type="AlphaFoldDB" id="A0A975T0Q9"/>
<keyword evidence="2" id="KW-0378">Hydrolase</keyword>
<feature type="chain" id="PRO_5038363620" evidence="5">
    <location>
        <begin position="27"/>
        <end position="180"/>
    </location>
</feature>
<evidence type="ECO:0000256" key="1">
    <source>
        <dbReference type="ARBA" id="ARBA00022670"/>
    </source>
</evidence>
<proteinExistence type="predicted"/>
<keyword evidence="5" id="KW-0732">Signal</keyword>
<protein>
    <submittedName>
        <fullName evidence="7">C40 family peptidase</fullName>
    </submittedName>
</protein>
<dbReference type="GO" id="GO:0006508">
    <property type="term" value="P:proteolysis"/>
    <property type="evidence" value="ECO:0007669"/>
    <property type="project" value="UniProtKB-KW"/>
</dbReference>
<evidence type="ECO:0000256" key="3">
    <source>
        <dbReference type="ARBA" id="ARBA00022807"/>
    </source>
</evidence>
<keyword evidence="8" id="KW-1185">Reference proteome</keyword>
<dbReference type="Pfam" id="PF00877">
    <property type="entry name" value="NLPC_P60"/>
    <property type="match status" value="1"/>
</dbReference>
<evidence type="ECO:0000256" key="5">
    <source>
        <dbReference type="SAM" id="SignalP"/>
    </source>
</evidence>
<feature type="domain" description="NlpC/P60" evidence="6">
    <location>
        <begin position="34"/>
        <end position="162"/>
    </location>
</feature>
<evidence type="ECO:0000256" key="2">
    <source>
        <dbReference type="ARBA" id="ARBA00022801"/>
    </source>
</evidence>
<feature type="signal peptide" evidence="5">
    <location>
        <begin position="1"/>
        <end position="26"/>
    </location>
</feature>
<sequence length="180" mass="19328">MSTTLRRSLARALIVLGAVAGSTALAHPAEAMSHQARDRVVHVAASKAGTPYVYGADGPRAFDCSGFTKWVFSRMGRHLPRTAAAQSGAVRHVGRAARHRGDLVFFSSGGHVYHVGIYAGHNSVWHSPPSGAAREARAPLDERGLLRPGALTRRHEPARRISQSREACVPSPARRSGRSR</sequence>
<evidence type="ECO:0000256" key="4">
    <source>
        <dbReference type="SAM" id="MobiDB-lite"/>
    </source>
</evidence>
<organism evidence="7 8">
    <name type="scientific">Nocardioides panacis</name>
    <dbReference type="NCBI Taxonomy" id="2849501"/>
    <lineage>
        <taxon>Bacteria</taxon>
        <taxon>Bacillati</taxon>
        <taxon>Actinomycetota</taxon>
        <taxon>Actinomycetes</taxon>
        <taxon>Propionibacteriales</taxon>
        <taxon>Nocardioidaceae</taxon>
        <taxon>Nocardioides</taxon>
    </lineage>
</organism>
<evidence type="ECO:0000259" key="6">
    <source>
        <dbReference type="PROSITE" id="PS51935"/>
    </source>
</evidence>
<reference evidence="7" key="1">
    <citation type="submission" date="2021-06" db="EMBL/GenBank/DDBJ databases">
        <title>Complete genome sequence of Nocardioides sp. G188.</title>
        <authorList>
            <person name="Im W.-T."/>
        </authorList>
    </citation>
    <scope>NUCLEOTIDE SEQUENCE</scope>
    <source>
        <strain evidence="7">G188</strain>
    </source>
</reference>
<feature type="compositionally biased region" description="Basic and acidic residues" evidence="4">
    <location>
        <begin position="134"/>
        <end position="145"/>
    </location>
</feature>
<feature type="region of interest" description="Disordered" evidence="4">
    <location>
        <begin position="128"/>
        <end position="180"/>
    </location>
</feature>
<dbReference type="KEGG" id="nps:KRR39_05715"/>
<dbReference type="PANTHER" id="PTHR47053">
    <property type="entry name" value="MUREIN DD-ENDOPEPTIDASE MEPH-RELATED"/>
    <property type="match status" value="1"/>
</dbReference>
<dbReference type="Proteomes" id="UP000683575">
    <property type="component" value="Chromosome"/>
</dbReference>
<evidence type="ECO:0000313" key="8">
    <source>
        <dbReference type="Proteomes" id="UP000683575"/>
    </source>
</evidence>
<keyword evidence="3" id="KW-0788">Thiol protease</keyword>
<dbReference type="RefSeq" id="WP_216941128.1">
    <property type="nucleotide sequence ID" value="NZ_CP077062.1"/>
</dbReference>